<protein>
    <submittedName>
        <fullName evidence="9">UDP-phosphate galactose phosphotransferase</fullName>
    </submittedName>
</protein>
<dbReference type="NCBIfam" id="TIGR03025">
    <property type="entry name" value="EPS_sugtrans"/>
    <property type="match status" value="1"/>
</dbReference>
<accession>A0ABM5P6S7</accession>
<feature type="transmembrane region" description="Helical" evidence="7">
    <location>
        <begin position="105"/>
        <end position="127"/>
    </location>
</feature>
<sequence>MDRTNRLAYANIVQILIDVIFLFLTYNLAYFIAGRVTNLRVITEYLWIIIVFIPLWIATMNFRGMYDKTTFYYPDRVLRNVFLATLFSGIILAAIFFFIKETSTSRIFIGCFLLLCLIVMLLDRFFISPLIGKSKYNEQNRMILVCSPETYELFNKYLNKTHIRYNIIGVVSFDDRTIDHNIQSLGKIDKNTFEDILKKQMVDLIVFALPNEYTQEVEPYISTCLSMGITVQSILNYNLKFARVHSSMLGPMPLLTFHTVTLNPVSKAIKRIMDILGAIVGIILTLIIAIYIVPAIKMDSSGPILFKQKRVGRYGRIFYCYKFRTMCVDAEEKKKELRDKNEYQNGLFFKIKEDPRITKVGAFLRKTSLDELPQFFNVLKGDMSLVGTRPPTLDEVAQYDTEHWRRISIKPGITGNWQINGRSSITDFEQIVALDTQYIDKWSIWLDISILFKTVLLVIRRESAY</sequence>
<dbReference type="PANTHER" id="PTHR30576">
    <property type="entry name" value="COLANIC BIOSYNTHESIS UDP-GLUCOSE LIPID CARRIER TRANSFERASE"/>
    <property type="match status" value="1"/>
</dbReference>
<keyword evidence="6 7" id="KW-0472">Membrane</keyword>
<evidence type="ECO:0000313" key="9">
    <source>
        <dbReference type="EMBL" id="AHF10355.1"/>
    </source>
</evidence>
<dbReference type="InterPro" id="IPR017475">
    <property type="entry name" value="EPS_sugar_tfrase"/>
</dbReference>
<dbReference type="RefSeq" id="WP_025205875.1">
    <property type="nucleotide sequence ID" value="NZ_CP007033.1"/>
</dbReference>
<dbReference type="EMBL" id="CP007033">
    <property type="protein sequence ID" value="AHF10355.1"/>
    <property type="molecule type" value="Genomic_DNA"/>
</dbReference>
<feature type="transmembrane region" description="Helical" evidence="7">
    <location>
        <begin position="275"/>
        <end position="296"/>
    </location>
</feature>
<feature type="transmembrane region" description="Helical" evidence="7">
    <location>
        <begin position="45"/>
        <end position="65"/>
    </location>
</feature>
<evidence type="ECO:0000256" key="6">
    <source>
        <dbReference type="ARBA" id="ARBA00023136"/>
    </source>
</evidence>
<feature type="transmembrane region" description="Helical" evidence="7">
    <location>
        <begin position="77"/>
        <end position="99"/>
    </location>
</feature>
<evidence type="ECO:0000256" key="7">
    <source>
        <dbReference type="SAM" id="Phobius"/>
    </source>
</evidence>
<keyword evidence="3" id="KW-0808">Transferase</keyword>
<dbReference type="PANTHER" id="PTHR30576:SF10">
    <property type="entry name" value="SLL5057 PROTEIN"/>
    <property type="match status" value="1"/>
</dbReference>
<dbReference type="Proteomes" id="UP000018934">
    <property type="component" value="Chromosome"/>
</dbReference>
<dbReference type="Gene3D" id="3.40.50.720">
    <property type="entry name" value="NAD(P)-binding Rossmann-like Domain"/>
    <property type="match status" value="1"/>
</dbReference>
<keyword evidence="5 7" id="KW-1133">Transmembrane helix</keyword>
<dbReference type="Pfam" id="PF02397">
    <property type="entry name" value="Bac_transf"/>
    <property type="match status" value="1"/>
</dbReference>
<feature type="domain" description="Bacterial sugar transferase" evidence="8">
    <location>
        <begin position="270"/>
        <end position="459"/>
    </location>
</feature>
<comment type="similarity">
    <text evidence="2">Belongs to the bacterial sugar transferase family.</text>
</comment>
<evidence type="ECO:0000256" key="3">
    <source>
        <dbReference type="ARBA" id="ARBA00022679"/>
    </source>
</evidence>
<organism evidence="9 10">
    <name type="scientific">Dehalobacter restrictus (strain DSM 9455 / PER-K23)</name>
    <dbReference type="NCBI Taxonomy" id="871738"/>
    <lineage>
        <taxon>Bacteria</taxon>
        <taxon>Bacillati</taxon>
        <taxon>Bacillota</taxon>
        <taxon>Clostridia</taxon>
        <taxon>Eubacteriales</taxon>
        <taxon>Desulfitobacteriaceae</taxon>
        <taxon>Dehalobacter</taxon>
    </lineage>
</organism>
<evidence type="ECO:0000259" key="8">
    <source>
        <dbReference type="Pfam" id="PF02397"/>
    </source>
</evidence>
<evidence type="ECO:0000256" key="1">
    <source>
        <dbReference type="ARBA" id="ARBA00004141"/>
    </source>
</evidence>
<feature type="transmembrane region" description="Helical" evidence="7">
    <location>
        <begin position="12"/>
        <end position="33"/>
    </location>
</feature>
<dbReference type="Pfam" id="PF13727">
    <property type="entry name" value="CoA_binding_3"/>
    <property type="match status" value="1"/>
</dbReference>
<proteinExistence type="inferred from homology"/>
<evidence type="ECO:0000256" key="5">
    <source>
        <dbReference type="ARBA" id="ARBA00022989"/>
    </source>
</evidence>
<dbReference type="InterPro" id="IPR003362">
    <property type="entry name" value="Bact_transf"/>
</dbReference>
<keyword evidence="10" id="KW-1185">Reference proteome</keyword>
<comment type="subcellular location">
    <subcellularLocation>
        <location evidence="1">Membrane</location>
        <topology evidence="1">Multi-pass membrane protein</topology>
    </subcellularLocation>
</comment>
<evidence type="ECO:0000313" key="10">
    <source>
        <dbReference type="Proteomes" id="UP000018934"/>
    </source>
</evidence>
<keyword evidence="4 7" id="KW-0812">Transmembrane</keyword>
<name>A0ABM5P6S7_DEHRP</name>
<gene>
    <name evidence="9" type="ORF">DEHRE_09900</name>
</gene>
<reference evidence="9 10" key="1">
    <citation type="journal article" date="2013" name="Stand. Genomic Sci.">
        <title>Complete genome sequence of Dehalobacter restrictus PER-K23(T.).</title>
        <authorList>
            <person name="Kruse T."/>
            <person name="Maillard J."/>
            <person name="Goodwin L."/>
            <person name="Woyke T."/>
            <person name="Teshima H."/>
            <person name="Bruce D."/>
            <person name="Detter C."/>
            <person name="Tapia R."/>
            <person name="Han C."/>
            <person name="Huntemann M."/>
            <person name="Wei C.L."/>
            <person name="Han J."/>
            <person name="Chen A."/>
            <person name="Kyrpides N."/>
            <person name="Szeto E."/>
            <person name="Markowitz V."/>
            <person name="Ivanova N."/>
            <person name="Pagani I."/>
            <person name="Pati A."/>
            <person name="Pitluck S."/>
            <person name="Nolan M."/>
            <person name="Holliger C."/>
            <person name="Smidt H."/>
        </authorList>
    </citation>
    <scope>NUCLEOTIDE SEQUENCE [LARGE SCALE GENOMIC DNA]</scope>
    <source>
        <strain evidence="10">DSM 9455</strain>
    </source>
</reference>
<evidence type="ECO:0000256" key="4">
    <source>
        <dbReference type="ARBA" id="ARBA00022692"/>
    </source>
</evidence>
<evidence type="ECO:0000256" key="2">
    <source>
        <dbReference type="ARBA" id="ARBA00006464"/>
    </source>
</evidence>